<reference evidence="1 2" key="1">
    <citation type="submission" date="2020-09" db="EMBL/GenBank/DDBJ databases">
        <title>De no assembly of potato wild relative species, Solanum commersonii.</title>
        <authorList>
            <person name="Cho K."/>
        </authorList>
    </citation>
    <scope>NUCLEOTIDE SEQUENCE [LARGE SCALE GENOMIC DNA]</scope>
    <source>
        <strain evidence="1">LZ3.2</strain>
        <tissue evidence="1">Leaf</tissue>
    </source>
</reference>
<evidence type="ECO:0000313" key="1">
    <source>
        <dbReference type="EMBL" id="KAG5572074.1"/>
    </source>
</evidence>
<dbReference type="Proteomes" id="UP000824120">
    <property type="component" value="Chromosome 12"/>
</dbReference>
<sequence>MKVDYVLNYRDQEPLWNWKSEMAYKNHCGTGAQNYYAKETQATRCVGLTKKFESQEESCEASKENGIHLQEEIITDILSKLHVRSLLQYKCVDIDIEPYFTMKHFNHGKNNQHSPKILVLNIKFPSYYSSLSVVQLVEDVQKHDLPSNHRP</sequence>
<accession>A0A9J5W943</accession>
<dbReference type="AlphaFoldDB" id="A0A9J5W943"/>
<protein>
    <submittedName>
        <fullName evidence="1">Uncharacterized protein</fullName>
    </submittedName>
</protein>
<comment type="caution">
    <text evidence="1">The sequence shown here is derived from an EMBL/GenBank/DDBJ whole genome shotgun (WGS) entry which is preliminary data.</text>
</comment>
<dbReference type="OrthoDB" id="1089184at2759"/>
<organism evidence="1 2">
    <name type="scientific">Solanum commersonii</name>
    <name type="common">Commerson's wild potato</name>
    <name type="synonym">Commerson's nightshade</name>
    <dbReference type="NCBI Taxonomy" id="4109"/>
    <lineage>
        <taxon>Eukaryota</taxon>
        <taxon>Viridiplantae</taxon>
        <taxon>Streptophyta</taxon>
        <taxon>Embryophyta</taxon>
        <taxon>Tracheophyta</taxon>
        <taxon>Spermatophyta</taxon>
        <taxon>Magnoliopsida</taxon>
        <taxon>eudicotyledons</taxon>
        <taxon>Gunneridae</taxon>
        <taxon>Pentapetalae</taxon>
        <taxon>asterids</taxon>
        <taxon>lamiids</taxon>
        <taxon>Solanales</taxon>
        <taxon>Solanaceae</taxon>
        <taxon>Solanoideae</taxon>
        <taxon>Solaneae</taxon>
        <taxon>Solanum</taxon>
    </lineage>
</organism>
<dbReference type="EMBL" id="JACXVP010000012">
    <property type="protein sequence ID" value="KAG5572074.1"/>
    <property type="molecule type" value="Genomic_DNA"/>
</dbReference>
<evidence type="ECO:0000313" key="2">
    <source>
        <dbReference type="Proteomes" id="UP000824120"/>
    </source>
</evidence>
<name>A0A9J5W943_SOLCO</name>
<proteinExistence type="predicted"/>
<keyword evidence="2" id="KW-1185">Reference proteome</keyword>
<gene>
    <name evidence="1" type="ORF">H5410_061840</name>
</gene>